<feature type="region of interest" description="Disordered" evidence="1">
    <location>
        <begin position="383"/>
        <end position="416"/>
    </location>
</feature>
<organism evidence="2 3">
    <name type="scientific">Cylindrotheca closterium</name>
    <dbReference type="NCBI Taxonomy" id="2856"/>
    <lineage>
        <taxon>Eukaryota</taxon>
        <taxon>Sar</taxon>
        <taxon>Stramenopiles</taxon>
        <taxon>Ochrophyta</taxon>
        <taxon>Bacillariophyta</taxon>
        <taxon>Bacillariophyceae</taxon>
        <taxon>Bacillariophycidae</taxon>
        <taxon>Bacillariales</taxon>
        <taxon>Bacillariaceae</taxon>
        <taxon>Cylindrotheca</taxon>
    </lineage>
</organism>
<comment type="caution">
    <text evidence="2">The sequence shown here is derived from an EMBL/GenBank/DDBJ whole genome shotgun (WGS) entry which is preliminary data.</text>
</comment>
<dbReference type="EMBL" id="CAKOGP040001980">
    <property type="protein sequence ID" value="CAJ1958562.1"/>
    <property type="molecule type" value="Genomic_DNA"/>
</dbReference>
<accession>A0AAD2JKW7</accession>
<reference evidence="2" key="1">
    <citation type="submission" date="2023-08" db="EMBL/GenBank/DDBJ databases">
        <authorList>
            <person name="Audoor S."/>
            <person name="Bilcke G."/>
        </authorList>
    </citation>
    <scope>NUCLEOTIDE SEQUENCE</scope>
</reference>
<evidence type="ECO:0000313" key="2">
    <source>
        <dbReference type="EMBL" id="CAJ1958562.1"/>
    </source>
</evidence>
<evidence type="ECO:0000256" key="1">
    <source>
        <dbReference type="SAM" id="MobiDB-lite"/>
    </source>
</evidence>
<dbReference type="Proteomes" id="UP001295423">
    <property type="component" value="Unassembled WGS sequence"/>
</dbReference>
<gene>
    <name evidence="2" type="ORF">CYCCA115_LOCUS17238</name>
</gene>
<name>A0AAD2JKW7_9STRA</name>
<protein>
    <recommendedName>
        <fullName evidence="4">CST complex subunit CTC1</fullName>
    </recommendedName>
</protein>
<sequence length="1288" mass="143334">MNPAASIAPLQGRISHRLELDHECSNVGVRSEKTSSSNKIKRWKVCGFVFLPSERDGTFPEFLLSLPYGIRRLACEATISKQTVVLTRYTFIHSIDARQAGIMPLLEVHSGGMQVNEASDRCRNQQKTMNPPHPDAFTLRQFRRYEAVFAKEMKDKDKRKNETYDIAATVDAISPIISMHPTFPFAFVELYDAQYPEETAILLLKSHDDFIYSYGIAPGETIIMCNLRRKSWSAPNDFRRDKKRRFEFLGGRIPSLVFITTASSKIESPQSGSIPPIPATTVPLVSLEGEIAHVETTSNRKMQKAIHWVMISGDGCESPGVKLFLTCFPMDTALQLSLQAGARIRAINVHKLCDRGLVSSDSANFGACLRATVSIIRMSSESKCQKERGSKGRVPYLRSKSDSDPSPPRLQKQAKQWNMSGTGSIWYPVPFQLKRIETSYHEYIYQDHVDEWLHENFCRDATSQLPALPSAIDLVGSAQRSAHVLKGQTHRSAIRNPYAEFFDHGDERLGPNNLGERCSGCIMSRHDYLDNFETMFLGLGKIKSACVESFMKEFDVSLRGGNMLGLPVVWSGSIHIQAHDIISSSGHSCVAGQMCTGGRVVETRSDGSTPASISDSWCQIPVLMKKESNCAKGDFITLKIEKAVVSCLCLRSPKGLALSKNDNISKALSPVKTAFFNNEQLGGGCTVVRHHGYMIIVAVHLVSSESLNFDSTQKEIDQESSQNDGRRETIASLLSDPLLFSDCHAGDYTSGIVLRHRFAPKKINPMGYSQCCELNVCSLTEEIHLQNLYLNGLSHLQSIDVKVSVLCPDSIRDRFKEAFACISGGVTLAEDECALGASWWTLADSGRTCALTSGGYDELQPNAPKHMHNQLGIRLRIPLSAMQLGGRGYVRCSVHSTEVEADFAPTMGTVDTPSDVSSENLAGNEPLSGFHFLGCRRVYDGILQRRPPRRLIFGPDSLRSVGSLLYPPQVPTVEVSTLFSQLCLSLRGKDTNHIPLAPSLVRQISHASFLGVLFCQVQCVCSKCFKPLEATRIDKHKKRRKEESLEEQSFWHLPHPNRSLELDVWNNETNLDRPFPIPQPKIAKHIRDSPLKCPSGHSSVSFEVRWECSGIVDDGTGQAKLYAERDAALTLLGMDAFTIKNIEEGIWSIPSGTIQFQKSVPPPEFLRAKVMHSVIQNRRCKRKNPLSLLEPSFRAEYLLHHHCRSSPQPRRPLDYFVRCKPLSDQIPHLHHTMVESSVVTRSVNGSREYALAIQDVATYSLPPLKLVLVDCAIPSDEDAMPPLTHDGS</sequence>
<keyword evidence="3" id="KW-1185">Reference proteome</keyword>
<proteinExistence type="predicted"/>
<evidence type="ECO:0000313" key="3">
    <source>
        <dbReference type="Proteomes" id="UP001295423"/>
    </source>
</evidence>
<evidence type="ECO:0008006" key="4">
    <source>
        <dbReference type="Google" id="ProtNLM"/>
    </source>
</evidence>